<dbReference type="PANTHER" id="PTHR40447:SF1">
    <property type="entry name" value="ANAEROBIC SULFITE REDUCTASE SUBUNIT A"/>
    <property type="match status" value="1"/>
</dbReference>
<evidence type="ECO:0000313" key="5">
    <source>
        <dbReference type="EMBL" id="ABK17655.1"/>
    </source>
</evidence>
<dbReference type="PANTHER" id="PTHR40447">
    <property type="entry name" value="ANAEROBIC SULFITE REDUCTASE SUBUNIT A"/>
    <property type="match status" value="1"/>
</dbReference>
<evidence type="ECO:0000259" key="4">
    <source>
        <dbReference type="PROSITE" id="PS51379"/>
    </source>
</evidence>
<dbReference type="InterPro" id="IPR017900">
    <property type="entry name" value="4Fe4S_Fe_S_CS"/>
</dbReference>
<dbReference type="GO" id="GO:0051536">
    <property type="term" value="F:iron-sulfur cluster binding"/>
    <property type="evidence" value="ECO:0007669"/>
    <property type="project" value="UniProtKB-KW"/>
</dbReference>
<dbReference type="SUPFAM" id="SSF46548">
    <property type="entry name" value="alpha-helical ferredoxin"/>
    <property type="match status" value="1"/>
</dbReference>
<dbReference type="eggNOG" id="COG1150">
    <property type="taxonomic scope" value="Bacteria"/>
</dbReference>
<feature type="domain" description="4Fe-4S ferredoxin-type" evidence="4">
    <location>
        <begin position="309"/>
        <end position="338"/>
    </location>
</feature>
<sequence length="350" mass="38666">MSGAYISKNKLPGAITGLLGRYKVFGPVRRGRYHEFAEIRNAEDVDLAYRNTRLSPKGLFHPQGERMFQFSLAAGDPDKGILKEAPKDFSPRVILGIRPCDAKAFHLDDANFDTAAIKDPWWVKRREATTLIGLACNHPCSTCFCTSVGTGPFDASGLDAMLVDTGDGYVVEVLTEKGKAAVEAVSEWETAPTGSAEAIAALKKSAEESIGKQFDIKAVIDQDMLELFNGAFWEEVQFACINCGTCTFLCPTCWCFDIQDEVCGEQGDRLRMWDSCMFPLFTFHGSGHNPRSQKVQRVRQRFMHKLKYYPDKYHQGVACVGCGRCVSACPVNIDIRQVARLMSAGCVCPA</sequence>
<dbReference type="AlphaFoldDB" id="A0LJQ3"/>
<dbReference type="InParanoid" id="A0LJQ3"/>
<keyword evidence="3" id="KW-0411">Iron-sulfur</keyword>
<dbReference type="GO" id="GO:0046872">
    <property type="term" value="F:metal ion binding"/>
    <property type="evidence" value="ECO:0007669"/>
    <property type="project" value="UniProtKB-KW"/>
</dbReference>
<dbReference type="RefSeq" id="WP_011698825.1">
    <property type="nucleotide sequence ID" value="NC_008554.1"/>
</dbReference>
<name>A0LJQ3_SYNFM</name>
<dbReference type="InterPro" id="IPR009051">
    <property type="entry name" value="Helical_ferredxn"/>
</dbReference>
<gene>
    <name evidence="5" type="ordered locus">Sfum_1971</name>
</gene>
<reference evidence="5 6" key="1">
    <citation type="submission" date="2006-10" db="EMBL/GenBank/DDBJ databases">
        <title>Complete sequence of Syntrophobacter fumaroxidans MPOB.</title>
        <authorList>
            <consortium name="US DOE Joint Genome Institute"/>
            <person name="Copeland A."/>
            <person name="Lucas S."/>
            <person name="Lapidus A."/>
            <person name="Barry K."/>
            <person name="Detter J.C."/>
            <person name="Glavina del Rio T."/>
            <person name="Hammon N."/>
            <person name="Israni S."/>
            <person name="Pitluck S."/>
            <person name="Goltsman E.G."/>
            <person name="Martinez M."/>
            <person name="Schmutz J."/>
            <person name="Larimer F."/>
            <person name="Land M."/>
            <person name="Hauser L."/>
            <person name="Kyrpides N."/>
            <person name="Kim E."/>
            <person name="Boone D.R."/>
            <person name="Brockman F."/>
            <person name="Culley D."/>
            <person name="Ferry J."/>
            <person name="Gunsalus R."/>
            <person name="McInerney M.J."/>
            <person name="Morrison M."/>
            <person name="Plugge C."/>
            <person name="Rohlin L."/>
            <person name="Scholten J."/>
            <person name="Sieber J."/>
            <person name="Stams A.J.M."/>
            <person name="Worm P."/>
            <person name="Henstra A.M."/>
            <person name="Richardson P."/>
        </authorList>
    </citation>
    <scope>NUCLEOTIDE SEQUENCE [LARGE SCALE GENOMIC DNA]</scope>
    <source>
        <strain evidence="6">DSM 10017 / MPOB</strain>
    </source>
</reference>
<organism evidence="5 6">
    <name type="scientific">Syntrophobacter fumaroxidans (strain DSM 10017 / MPOB)</name>
    <dbReference type="NCBI Taxonomy" id="335543"/>
    <lineage>
        <taxon>Bacteria</taxon>
        <taxon>Pseudomonadati</taxon>
        <taxon>Thermodesulfobacteriota</taxon>
        <taxon>Syntrophobacteria</taxon>
        <taxon>Syntrophobacterales</taxon>
        <taxon>Syntrophobacteraceae</taxon>
        <taxon>Syntrophobacter</taxon>
    </lineage>
</organism>
<dbReference type="PROSITE" id="PS51379">
    <property type="entry name" value="4FE4S_FER_2"/>
    <property type="match status" value="2"/>
</dbReference>
<evidence type="ECO:0000256" key="1">
    <source>
        <dbReference type="ARBA" id="ARBA00022723"/>
    </source>
</evidence>
<dbReference type="Proteomes" id="UP000001784">
    <property type="component" value="Chromosome"/>
</dbReference>
<keyword evidence="1" id="KW-0479">Metal-binding</keyword>
<protein>
    <submittedName>
        <fullName evidence="5">4Fe-4S ferredoxin, iron-sulfur binding domain protein</fullName>
    </submittedName>
</protein>
<dbReference type="STRING" id="335543.Sfum_1971"/>
<accession>A0LJQ3</accession>
<dbReference type="KEGG" id="sfu:Sfum_1971"/>
<dbReference type="Pfam" id="PF17179">
    <property type="entry name" value="Fer4_22"/>
    <property type="match status" value="1"/>
</dbReference>
<dbReference type="OrthoDB" id="9795302at2"/>
<evidence type="ECO:0000256" key="2">
    <source>
        <dbReference type="ARBA" id="ARBA00023004"/>
    </source>
</evidence>
<proteinExistence type="predicted"/>
<feature type="domain" description="4Fe-4S ferredoxin-type" evidence="4">
    <location>
        <begin position="229"/>
        <end position="261"/>
    </location>
</feature>
<dbReference type="HOGENOM" id="CLU_046702_0_0_7"/>
<dbReference type="PROSITE" id="PS00198">
    <property type="entry name" value="4FE4S_FER_1"/>
    <property type="match status" value="2"/>
</dbReference>
<keyword evidence="6" id="KW-1185">Reference proteome</keyword>
<evidence type="ECO:0000313" key="6">
    <source>
        <dbReference type="Proteomes" id="UP000001784"/>
    </source>
</evidence>
<dbReference type="Gene3D" id="1.10.1060.10">
    <property type="entry name" value="Alpha-helical ferredoxin"/>
    <property type="match status" value="1"/>
</dbReference>
<keyword evidence="2" id="KW-0408">Iron</keyword>
<dbReference type="InterPro" id="IPR017896">
    <property type="entry name" value="4Fe4S_Fe-S-bd"/>
</dbReference>
<evidence type="ECO:0000256" key="3">
    <source>
        <dbReference type="ARBA" id="ARBA00023014"/>
    </source>
</evidence>
<dbReference type="EMBL" id="CP000478">
    <property type="protein sequence ID" value="ABK17655.1"/>
    <property type="molecule type" value="Genomic_DNA"/>
</dbReference>